<reference evidence="2" key="2">
    <citation type="journal article" date="2021" name="PeerJ">
        <title>Extensive microbial diversity within the chicken gut microbiome revealed by metagenomics and culture.</title>
        <authorList>
            <person name="Gilroy R."/>
            <person name="Ravi A."/>
            <person name="Getino M."/>
            <person name="Pursley I."/>
            <person name="Horton D.L."/>
            <person name="Alikhan N.F."/>
            <person name="Baker D."/>
            <person name="Gharbi K."/>
            <person name="Hall N."/>
            <person name="Watson M."/>
            <person name="Adriaenssens E.M."/>
            <person name="Foster-Nyarko E."/>
            <person name="Jarju S."/>
            <person name="Secka A."/>
            <person name="Antonio M."/>
            <person name="Oren A."/>
            <person name="Chaudhuri R.R."/>
            <person name="La Ragione R."/>
            <person name="Hildebrand F."/>
            <person name="Pallen M.J."/>
        </authorList>
    </citation>
    <scope>NUCLEOTIDE SEQUENCE</scope>
    <source>
        <strain evidence="2">13766</strain>
    </source>
</reference>
<sequence length="130" mass="13592">MGVKKTNERAALLPKGGGNVGFLDKLFRKDKDINAWVQEAAGVAGSVLLDVRTREEYRQGHIPGSVNVPLGELAAVDETISAKDTPLYVYCLSGGRSARAAAQLSGMGYASAVNMGGIAGWKGNVVKGET</sequence>
<dbReference type="Pfam" id="PF00581">
    <property type="entry name" value="Rhodanese"/>
    <property type="match status" value="1"/>
</dbReference>
<evidence type="ECO:0000313" key="2">
    <source>
        <dbReference type="EMBL" id="HIS92209.1"/>
    </source>
</evidence>
<dbReference type="InterPro" id="IPR050229">
    <property type="entry name" value="GlpE_sulfurtransferase"/>
</dbReference>
<dbReference type="InterPro" id="IPR001763">
    <property type="entry name" value="Rhodanese-like_dom"/>
</dbReference>
<dbReference type="PANTHER" id="PTHR43031:SF1">
    <property type="entry name" value="PYRIDINE NUCLEOTIDE-DISULPHIDE OXIDOREDUCTASE"/>
    <property type="match status" value="1"/>
</dbReference>
<dbReference type="PANTHER" id="PTHR43031">
    <property type="entry name" value="FAD-DEPENDENT OXIDOREDUCTASE"/>
    <property type="match status" value="1"/>
</dbReference>
<feature type="domain" description="Rhodanese" evidence="1">
    <location>
        <begin position="42"/>
        <end position="126"/>
    </location>
</feature>
<dbReference type="SMART" id="SM00450">
    <property type="entry name" value="RHOD"/>
    <property type="match status" value="1"/>
</dbReference>
<dbReference type="Gene3D" id="3.40.250.10">
    <property type="entry name" value="Rhodanese-like domain"/>
    <property type="match status" value="1"/>
</dbReference>
<proteinExistence type="predicted"/>
<dbReference type="EMBL" id="DVJN01000087">
    <property type="protein sequence ID" value="HIS92209.1"/>
    <property type="molecule type" value="Genomic_DNA"/>
</dbReference>
<protein>
    <submittedName>
        <fullName evidence="2">Rhodanese-like domain-containing protein</fullName>
    </submittedName>
</protein>
<dbReference type="CDD" id="cd00158">
    <property type="entry name" value="RHOD"/>
    <property type="match status" value="1"/>
</dbReference>
<dbReference type="Proteomes" id="UP000824140">
    <property type="component" value="Unassembled WGS sequence"/>
</dbReference>
<organism evidence="2 3">
    <name type="scientific">Candidatus Alectryocaccomicrobium excrementavium</name>
    <dbReference type="NCBI Taxonomy" id="2840668"/>
    <lineage>
        <taxon>Bacteria</taxon>
        <taxon>Bacillati</taxon>
        <taxon>Bacillota</taxon>
        <taxon>Clostridia</taxon>
        <taxon>Candidatus Alectryocaccomicrobium</taxon>
    </lineage>
</organism>
<comment type="caution">
    <text evidence="2">The sequence shown here is derived from an EMBL/GenBank/DDBJ whole genome shotgun (WGS) entry which is preliminary data.</text>
</comment>
<evidence type="ECO:0000313" key="3">
    <source>
        <dbReference type="Proteomes" id="UP000824140"/>
    </source>
</evidence>
<dbReference type="PROSITE" id="PS50206">
    <property type="entry name" value="RHODANESE_3"/>
    <property type="match status" value="1"/>
</dbReference>
<evidence type="ECO:0000259" key="1">
    <source>
        <dbReference type="PROSITE" id="PS50206"/>
    </source>
</evidence>
<dbReference type="SUPFAM" id="SSF52821">
    <property type="entry name" value="Rhodanese/Cell cycle control phosphatase"/>
    <property type="match status" value="1"/>
</dbReference>
<reference evidence="2" key="1">
    <citation type="submission" date="2020-10" db="EMBL/GenBank/DDBJ databases">
        <authorList>
            <person name="Gilroy R."/>
        </authorList>
    </citation>
    <scope>NUCLEOTIDE SEQUENCE</scope>
    <source>
        <strain evidence="2">13766</strain>
    </source>
</reference>
<dbReference type="AlphaFoldDB" id="A0A9D1FZE1"/>
<accession>A0A9D1FZE1</accession>
<gene>
    <name evidence="2" type="ORF">IAA84_04245</name>
</gene>
<name>A0A9D1FZE1_9FIRM</name>
<dbReference type="InterPro" id="IPR036873">
    <property type="entry name" value="Rhodanese-like_dom_sf"/>
</dbReference>